<evidence type="ECO:0000259" key="11">
    <source>
        <dbReference type="Pfam" id="PF00003"/>
    </source>
</evidence>
<feature type="transmembrane region" description="Helical" evidence="10">
    <location>
        <begin position="757"/>
        <end position="777"/>
    </location>
</feature>
<dbReference type="InterPro" id="IPR002455">
    <property type="entry name" value="GPCR3_GABA-B"/>
</dbReference>
<dbReference type="EMBL" id="CAICTM010000675">
    <property type="protein sequence ID" value="CAB9514823.1"/>
    <property type="molecule type" value="Genomic_DNA"/>
</dbReference>
<evidence type="ECO:0000256" key="6">
    <source>
        <dbReference type="ARBA" id="ARBA00023170"/>
    </source>
</evidence>
<evidence type="ECO:0000256" key="1">
    <source>
        <dbReference type="ARBA" id="ARBA00004141"/>
    </source>
</evidence>
<evidence type="ECO:0000256" key="9">
    <source>
        <dbReference type="SAM" id="MobiDB-lite"/>
    </source>
</evidence>
<evidence type="ECO:0000256" key="4">
    <source>
        <dbReference type="ARBA" id="ARBA00023040"/>
    </source>
</evidence>
<keyword evidence="7" id="KW-0325">Glycoprotein</keyword>
<keyword evidence="4" id="KW-0297">G-protein coupled receptor</keyword>
<keyword evidence="14" id="KW-1185">Reference proteome</keyword>
<feature type="transmembrane region" description="Helical" evidence="10">
    <location>
        <begin position="840"/>
        <end position="865"/>
    </location>
</feature>
<dbReference type="GO" id="GO:0038039">
    <property type="term" value="C:G protein-coupled receptor heterodimeric complex"/>
    <property type="evidence" value="ECO:0007669"/>
    <property type="project" value="TreeGrafter"/>
</dbReference>
<gene>
    <name evidence="13" type="ORF">SEMRO_676_G185720.1</name>
</gene>
<feature type="domain" description="Receptor ligand binding region" evidence="12">
    <location>
        <begin position="188"/>
        <end position="577"/>
    </location>
</feature>
<feature type="compositionally biased region" description="Polar residues" evidence="9">
    <location>
        <begin position="495"/>
        <end position="506"/>
    </location>
</feature>
<feature type="domain" description="G-protein coupled receptors family 3 profile" evidence="11">
    <location>
        <begin position="648"/>
        <end position="891"/>
    </location>
</feature>
<feature type="transmembrane region" description="Helical" evidence="10">
    <location>
        <begin position="35"/>
        <end position="56"/>
    </location>
</feature>
<keyword evidence="6 13" id="KW-0675">Receptor</keyword>
<dbReference type="PANTHER" id="PTHR10519">
    <property type="entry name" value="GABA-B RECEPTOR"/>
    <property type="match status" value="1"/>
</dbReference>
<feature type="transmembrane region" description="Helical" evidence="10">
    <location>
        <begin position="680"/>
        <end position="700"/>
    </location>
</feature>
<evidence type="ECO:0000259" key="12">
    <source>
        <dbReference type="Pfam" id="PF01094"/>
    </source>
</evidence>
<feature type="transmembrane region" description="Helical" evidence="10">
    <location>
        <begin position="804"/>
        <end position="828"/>
    </location>
</feature>
<feature type="transmembrane region" description="Helical" evidence="10">
    <location>
        <begin position="712"/>
        <end position="736"/>
    </location>
</feature>
<name>A0A9N8HH25_9STRA</name>
<comment type="subcellular location">
    <subcellularLocation>
        <location evidence="1">Membrane</location>
        <topology evidence="1">Multi-pass membrane protein</topology>
    </subcellularLocation>
</comment>
<protein>
    <submittedName>
        <fullName evidence="13">Gamma-aminobutyric acid (GABA) B receptor</fullName>
    </submittedName>
</protein>
<evidence type="ECO:0000256" key="2">
    <source>
        <dbReference type="ARBA" id="ARBA00022692"/>
    </source>
</evidence>
<sequence length="960" mass="105792">MAPTQETSFNGTNFLAHIHDPNEEDMPSIRFGWPVFLGVFALVVLVAALVAAFLLLCSRKQEQGAAKQAAAKKEQALESLKSNLACKPWSPDNDTTEKTADASDSDSLSCCFSSSPHRPPAAPLDEDLELQLKEEACLGYEDKDSVGGSTPENNGSLSLLVALPLTTKISSNDSSSFLEMNSIGIYQLAAAQLAVEMFNTRNASLVPALADLPEGCNTSITLQVVDTSTTSAWNLSDDTSSTTMVDAIVGPYYEIPAMEWSVLASTHRIPMVSHLVSHNNHNLQLQDRYPFFTQISATVPMEMKFVTQYLRNVQRTKYIAILYPNRPSSIHQVKLLWELLQQYVFQHVRLFVYQPPPAMMIHKQQQEQQTTCGPPEHQIPTVLEQIQRSGFRTIVLLGAMPEEVPLLASAATQQKLDQGNHLWILSSSPELLVASPVMMMTPNFLVGAAYLTPDEYHLHEYITSNPVEQYYDELLVGSSVPDTAGMPEESRTSDGKQPQIESPSSRTFVPGMGFLFDAVMSVGMAACQGVASTNQTVSSGPALLESIRSLEFRGASGHVQFGKGGSRLMVPFTVLNLIYAADRDNSKNNASDKKNLVARQTATWDPAAQEWEQIQPFHYADGTTDPPNLLRAIPNQNYITAGARAYGLTLFVIAIVTVIVSAAWVFIHQDESAVIASQPIFLYTICFASGLSGLTILIAAFDESWGMDQAALTHMCFAWTWLDAMATTVIYSALFTKLWRTNRCLREKTNNIALWRVMWPFALFLLAAVAIMTAMTIHSDYGWVRFVVDEESGESVGYCSGETLYFLVPLHTVHMIPICLSAFMALKTKEFGDTHTESKWVLTLLAVQCQFMFASVPTIFLLGAHSPTANYIGLASFWFTIPISAMGLLVLPKAITFHRMKRMASEPYPSTETMPASVNPTTASGEQQSRDDQGSDDWRSSLVEQSPSLHGPKIQIVTFD</sequence>
<feature type="region of interest" description="Disordered" evidence="9">
    <location>
        <begin position="481"/>
        <end position="506"/>
    </location>
</feature>
<feature type="region of interest" description="Disordered" evidence="9">
    <location>
        <begin position="88"/>
        <end position="120"/>
    </location>
</feature>
<reference evidence="13" key="1">
    <citation type="submission" date="2020-06" db="EMBL/GenBank/DDBJ databases">
        <authorList>
            <consortium name="Plant Systems Biology data submission"/>
        </authorList>
    </citation>
    <scope>NUCLEOTIDE SEQUENCE</scope>
    <source>
        <strain evidence="13">D6</strain>
    </source>
</reference>
<dbReference type="InterPro" id="IPR001828">
    <property type="entry name" value="ANF_lig-bd_rcpt"/>
</dbReference>
<accession>A0A9N8HH25</accession>
<evidence type="ECO:0000256" key="8">
    <source>
        <dbReference type="ARBA" id="ARBA00023224"/>
    </source>
</evidence>
<dbReference type="SUPFAM" id="SSF53822">
    <property type="entry name" value="Periplasmic binding protein-like I"/>
    <property type="match status" value="1"/>
</dbReference>
<evidence type="ECO:0000256" key="3">
    <source>
        <dbReference type="ARBA" id="ARBA00022989"/>
    </source>
</evidence>
<evidence type="ECO:0000256" key="10">
    <source>
        <dbReference type="SAM" id="Phobius"/>
    </source>
</evidence>
<proteinExistence type="predicted"/>
<dbReference type="Proteomes" id="UP001153069">
    <property type="component" value="Unassembled WGS sequence"/>
</dbReference>
<organism evidence="13 14">
    <name type="scientific">Seminavis robusta</name>
    <dbReference type="NCBI Taxonomy" id="568900"/>
    <lineage>
        <taxon>Eukaryota</taxon>
        <taxon>Sar</taxon>
        <taxon>Stramenopiles</taxon>
        <taxon>Ochrophyta</taxon>
        <taxon>Bacillariophyta</taxon>
        <taxon>Bacillariophyceae</taxon>
        <taxon>Bacillariophycidae</taxon>
        <taxon>Naviculales</taxon>
        <taxon>Naviculaceae</taxon>
        <taxon>Seminavis</taxon>
    </lineage>
</organism>
<dbReference type="InterPro" id="IPR017978">
    <property type="entry name" value="GPCR_3_C"/>
</dbReference>
<dbReference type="InterPro" id="IPR028082">
    <property type="entry name" value="Peripla_BP_I"/>
</dbReference>
<feature type="region of interest" description="Disordered" evidence="9">
    <location>
        <begin position="906"/>
        <end position="960"/>
    </location>
</feature>
<evidence type="ECO:0000256" key="5">
    <source>
        <dbReference type="ARBA" id="ARBA00023136"/>
    </source>
</evidence>
<feature type="compositionally biased region" description="Low complexity" evidence="9">
    <location>
        <begin position="105"/>
        <end position="115"/>
    </location>
</feature>
<feature type="transmembrane region" description="Helical" evidence="10">
    <location>
        <begin position="645"/>
        <end position="668"/>
    </location>
</feature>
<keyword evidence="8" id="KW-0807">Transducer</keyword>
<keyword evidence="3 10" id="KW-1133">Transmembrane helix</keyword>
<evidence type="ECO:0000256" key="7">
    <source>
        <dbReference type="ARBA" id="ARBA00023180"/>
    </source>
</evidence>
<comment type="caution">
    <text evidence="13">The sequence shown here is derived from an EMBL/GenBank/DDBJ whole genome shotgun (WGS) entry which is preliminary data.</text>
</comment>
<dbReference type="Pfam" id="PF01094">
    <property type="entry name" value="ANF_receptor"/>
    <property type="match status" value="1"/>
</dbReference>
<dbReference type="PANTHER" id="PTHR10519:SF20">
    <property type="entry name" value="G-PROTEIN COUPLED RECEPTOR 156-RELATED"/>
    <property type="match status" value="1"/>
</dbReference>
<feature type="compositionally biased region" description="Basic and acidic residues" evidence="9">
    <location>
        <begin position="928"/>
        <end position="939"/>
    </location>
</feature>
<dbReference type="AlphaFoldDB" id="A0A9N8HH25"/>
<evidence type="ECO:0000313" key="14">
    <source>
        <dbReference type="Proteomes" id="UP001153069"/>
    </source>
</evidence>
<evidence type="ECO:0000313" key="13">
    <source>
        <dbReference type="EMBL" id="CAB9514823.1"/>
    </source>
</evidence>
<dbReference type="GO" id="GO:0004965">
    <property type="term" value="F:G protein-coupled GABA receptor activity"/>
    <property type="evidence" value="ECO:0007669"/>
    <property type="project" value="InterPro"/>
</dbReference>
<keyword evidence="2 10" id="KW-0812">Transmembrane</keyword>
<dbReference type="Gene3D" id="3.40.50.2300">
    <property type="match status" value="2"/>
</dbReference>
<dbReference type="Pfam" id="PF00003">
    <property type="entry name" value="7tm_3"/>
    <property type="match status" value="1"/>
</dbReference>
<keyword evidence="5 10" id="KW-0472">Membrane</keyword>
<feature type="transmembrane region" description="Helical" evidence="10">
    <location>
        <begin position="871"/>
        <end position="891"/>
    </location>
</feature>
<feature type="compositionally biased region" description="Polar residues" evidence="9">
    <location>
        <begin position="908"/>
        <end position="927"/>
    </location>
</feature>